<accession>A0A2K9PVQ1</accession>
<dbReference type="Gene3D" id="3.30.70.100">
    <property type="match status" value="1"/>
</dbReference>
<dbReference type="Pfam" id="PF00403">
    <property type="entry name" value="HMA"/>
    <property type="match status" value="1"/>
</dbReference>
<protein>
    <submittedName>
        <fullName evidence="2">Heavy metal transporter</fullName>
    </submittedName>
</protein>
<dbReference type="OrthoDB" id="677920at2"/>
<reference evidence="2 3" key="1">
    <citation type="submission" date="2018-01" db="EMBL/GenBank/DDBJ databases">
        <title>Complete genome sequence of Flavivirga eckloniae ECD14 isolated from seaweed Ecklonia cava.</title>
        <authorList>
            <person name="Lee J.H."/>
            <person name="Baik K.S."/>
            <person name="Seong C.N."/>
        </authorList>
    </citation>
    <scope>NUCLEOTIDE SEQUENCE [LARGE SCALE GENOMIC DNA]</scope>
    <source>
        <strain evidence="2 3">ECD14</strain>
    </source>
</reference>
<organism evidence="2 3">
    <name type="scientific">Flavivirga eckloniae</name>
    <dbReference type="NCBI Taxonomy" id="1803846"/>
    <lineage>
        <taxon>Bacteria</taxon>
        <taxon>Pseudomonadati</taxon>
        <taxon>Bacteroidota</taxon>
        <taxon>Flavobacteriia</taxon>
        <taxon>Flavobacteriales</taxon>
        <taxon>Flavobacteriaceae</taxon>
        <taxon>Flavivirga</taxon>
    </lineage>
</organism>
<evidence type="ECO:0000259" key="1">
    <source>
        <dbReference type="PROSITE" id="PS50846"/>
    </source>
</evidence>
<dbReference type="EMBL" id="CP025791">
    <property type="protein sequence ID" value="AUP80898.1"/>
    <property type="molecule type" value="Genomic_DNA"/>
</dbReference>
<dbReference type="KEGG" id="fek:C1H87_20170"/>
<dbReference type="RefSeq" id="WP_102757543.1">
    <property type="nucleotide sequence ID" value="NZ_CP025791.1"/>
</dbReference>
<dbReference type="GO" id="GO:0046872">
    <property type="term" value="F:metal ion binding"/>
    <property type="evidence" value="ECO:0007669"/>
    <property type="project" value="InterPro"/>
</dbReference>
<dbReference type="InterPro" id="IPR006121">
    <property type="entry name" value="HMA_dom"/>
</dbReference>
<dbReference type="CDD" id="cd00371">
    <property type="entry name" value="HMA"/>
    <property type="match status" value="1"/>
</dbReference>
<gene>
    <name evidence="2" type="ORF">C1H87_20170</name>
</gene>
<dbReference type="PROSITE" id="PS50846">
    <property type="entry name" value="HMA_2"/>
    <property type="match status" value="1"/>
</dbReference>
<keyword evidence="3" id="KW-1185">Reference proteome</keyword>
<sequence length="89" mass="9699">MKTTLEIQNLKCGGCANTIISKLSELENISDVSISNEDHTVSFSYENDNVFTEAKQLLHKIGYPTVGEKNALTTKAKSFVSCAIGRMNG</sequence>
<proteinExistence type="predicted"/>
<dbReference type="SUPFAM" id="SSF55008">
    <property type="entry name" value="HMA, heavy metal-associated domain"/>
    <property type="match status" value="1"/>
</dbReference>
<dbReference type="InterPro" id="IPR036163">
    <property type="entry name" value="HMA_dom_sf"/>
</dbReference>
<dbReference type="Proteomes" id="UP000235826">
    <property type="component" value="Chromosome"/>
</dbReference>
<evidence type="ECO:0000313" key="3">
    <source>
        <dbReference type="Proteomes" id="UP000235826"/>
    </source>
</evidence>
<name>A0A2K9PVQ1_9FLAO</name>
<feature type="domain" description="HMA" evidence="1">
    <location>
        <begin position="1"/>
        <end position="66"/>
    </location>
</feature>
<dbReference type="AlphaFoldDB" id="A0A2K9PVQ1"/>
<evidence type="ECO:0000313" key="2">
    <source>
        <dbReference type="EMBL" id="AUP80898.1"/>
    </source>
</evidence>